<evidence type="ECO:0000313" key="1">
    <source>
        <dbReference type="EMBL" id="ABK77335.1"/>
    </source>
</evidence>
<dbReference type="EnsemblBacteria" id="ABK77335">
    <property type="protein sequence ID" value="ABK77335"/>
    <property type="gene ID" value="CENSYa_0702"/>
</dbReference>
<gene>
    <name evidence="1" type="ordered locus">CENSYa_0702</name>
</gene>
<reference evidence="1 2" key="1">
    <citation type="journal article" date="2006" name="Proc. Natl. Acad. Sci. U.S.A.">
        <title>Genomic analysis of the uncultivated marine crenarchaeote Cenarchaeum symbiosum.</title>
        <authorList>
            <person name="Hallam S.J."/>
            <person name="Konstantinidis K.T."/>
            <person name="Putnam N."/>
            <person name="Schleper C."/>
            <person name="Watanabe Y."/>
            <person name="Sugahara J."/>
            <person name="Preston C."/>
            <person name="de la Torre J."/>
            <person name="Richardson P.M."/>
            <person name="DeLong E.F."/>
        </authorList>
    </citation>
    <scope>NUCLEOTIDE SEQUENCE [LARGE SCALE GENOMIC DNA]</scope>
    <source>
        <strain evidence="2">A</strain>
    </source>
</reference>
<dbReference type="EMBL" id="DP000238">
    <property type="protein sequence ID" value="ABK77335.1"/>
    <property type="molecule type" value="Genomic_DNA"/>
</dbReference>
<name>A0RVG8_CENSY</name>
<sequence>MGGEGGSAMATRDVHPPEVLRYVAMLLDPGRRDALLGHLGRTGS</sequence>
<keyword evidence="2" id="KW-1185">Reference proteome</keyword>
<proteinExistence type="predicted"/>
<accession>A0RVG8</accession>
<organism evidence="1 2">
    <name type="scientific">Cenarchaeum symbiosum (strain A)</name>
    <dbReference type="NCBI Taxonomy" id="414004"/>
    <lineage>
        <taxon>Archaea</taxon>
        <taxon>Nitrososphaerota</taxon>
        <taxon>Candidatus Cenarchaeales</taxon>
        <taxon>Candidatus Cenarchaeaceae</taxon>
        <taxon>Candidatus Cenarchaeum</taxon>
    </lineage>
</organism>
<dbReference type="HOGENOM" id="CLU_3210591_0_0_2"/>
<dbReference type="Proteomes" id="UP000000758">
    <property type="component" value="Chromosome"/>
</dbReference>
<protein>
    <submittedName>
        <fullName evidence="1">Uncharacterized protein</fullName>
    </submittedName>
</protein>
<dbReference type="AlphaFoldDB" id="A0RVG8"/>
<dbReference type="KEGG" id="csy:CENSYa_0702"/>
<evidence type="ECO:0000313" key="2">
    <source>
        <dbReference type="Proteomes" id="UP000000758"/>
    </source>
</evidence>
<dbReference type="STRING" id="414004.CENSYa_0702"/>